<sequence>MQATQEKQEKSLFLKGVTIGAVVGGTATLLNKDTRQKVKQNLSSVKGTVSKTTSNVKENPRETKDDLMTKAKNAAGVLKEAVDSVQKIYDKANDEIVDDVKEVKKDSEMAVQSVKEIKQDSKDALNTVNETKQDLKSAGSKAKQAKDELAK</sequence>
<feature type="compositionally biased region" description="Low complexity" evidence="1">
    <location>
        <begin position="43"/>
        <end position="57"/>
    </location>
</feature>
<feature type="region of interest" description="Disordered" evidence="1">
    <location>
        <begin position="114"/>
        <end position="151"/>
    </location>
</feature>
<name>A0ABV9DGV5_9BACI</name>
<feature type="region of interest" description="Disordered" evidence="1">
    <location>
        <begin position="41"/>
        <end position="66"/>
    </location>
</feature>
<evidence type="ECO:0000256" key="1">
    <source>
        <dbReference type="SAM" id="MobiDB-lite"/>
    </source>
</evidence>
<keyword evidence="2" id="KW-0812">Transmembrane</keyword>
<evidence type="ECO:0000313" key="4">
    <source>
        <dbReference type="Proteomes" id="UP001595989"/>
    </source>
</evidence>
<dbReference type="Gene3D" id="1.20.120.20">
    <property type="entry name" value="Apolipoprotein"/>
    <property type="match status" value="1"/>
</dbReference>
<dbReference type="Proteomes" id="UP001595989">
    <property type="component" value="Unassembled WGS sequence"/>
</dbReference>
<reference evidence="4" key="1">
    <citation type="journal article" date="2019" name="Int. J. Syst. Evol. Microbiol.">
        <title>The Global Catalogue of Microorganisms (GCM) 10K type strain sequencing project: providing services to taxonomists for standard genome sequencing and annotation.</title>
        <authorList>
            <consortium name="The Broad Institute Genomics Platform"/>
            <consortium name="The Broad Institute Genome Sequencing Center for Infectious Disease"/>
            <person name="Wu L."/>
            <person name="Ma J."/>
        </authorList>
    </citation>
    <scope>NUCLEOTIDE SEQUENCE [LARGE SCALE GENOMIC DNA]</scope>
    <source>
        <strain evidence="4">CGMCC 4.7426</strain>
    </source>
</reference>
<evidence type="ECO:0000313" key="3">
    <source>
        <dbReference type="EMBL" id="MFC4557807.1"/>
    </source>
</evidence>
<keyword evidence="4" id="KW-1185">Reference proteome</keyword>
<evidence type="ECO:0000256" key="2">
    <source>
        <dbReference type="SAM" id="Phobius"/>
    </source>
</evidence>
<feature type="transmembrane region" description="Helical" evidence="2">
    <location>
        <begin position="12"/>
        <end position="30"/>
    </location>
</feature>
<accession>A0ABV9DGV5</accession>
<keyword evidence="2" id="KW-0472">Membrane</keyword>
<organism evidence="3 4">
    <name type="scientific">Virgibacillus kekensis</name>
    <dbReference type="NCBI Taxonomy" id="202261"/>
    <lineage>
        <taxon>Bacteria</taxon>
        <taxon>Bacillati</taxon>
        <taxon>Bacillota</taxon>
        <taxon>Bacilli</taxon>
        <taxon>Bacillales</taxon>
        <taxon>Bacillaceae</taxon>
        <taxon>Virgibacillus</taxon>
    </lineage>
</organism>
<keyword evidence="2" id="KW-1133">Transmembrane helix</keyword>
<evidence type="ECO:0008006" key="5">
    <source>
        <dbReference type="Google" id="ProtNLM"/>
    </source>
</evidence>
<proteinExistence type="predicted"/>
<protein>
    <recommendedName>
        <fullName evidence="5">General stress protein</fullName>
    </recommendedName>
</protein>
<comment type="caution">
    <text evidence="3">The sequence shown here is derived from an EMBL/GenBank/DDBJ whole genome shotgun (WGS) entry which is preliminary data.</text>
</comment>
<dbReference type="RefSeq" id="WP_390293896.1">
    <property type="nucleotide sequence ID" value="NZ_JBHSFU010000004.1"/>
</dbReference>
<gene>
    <name evidence="3" type="ORF">ACFO3D_06240</name>
</gene>
<dbReference type="EMBL" id="JBHSFU010000004">
    <property type="protein sequence ID" value="MFC4557807.1"/>
    <property type="molecule type" value="Genomic_DNA"/>
</dbReference>